<protein>
    <submittedName>
        <fullName evidence="1">Uncharacterized protein</fullName>
    </submittedName>
</protein>
<accession>A0A1L4CY57</accession>
<organism evidence="1 2">
    <name type="scientific">Silvanigrella aquatica</name>
    <dbReference type="NCBI Taxonomy" id="1915309"/>
    <lineage>
        <taxon>Bacteria</taxon>
        <taxon>Pseudomonadati</taxon>
        <taxon>Bdellovibrionota</taxon>
        <taxon>Oligoflexia</taxon>
        <taxon>Silvanigrellales</taxon>
        <taxon>Silvanigrellaceae</taxon>
        <taxon>Silvanigrella</taxon>
    </lineage>
</organism>
<sequence length="164" mass="19325">MEEFKEILQASKITNESLLIIIKNENKMNEYSLNFQYFSAKKLLDKIRIDCKNELDEINKSQIDKQYLKSSIDRINLLCQASEEHFIFLNSLDIPKSEFVANYFQLVNSNINLNCKKNNYNDNSECNKFAILKSINTENLKDLPDSKLEFIESQLGKIYEEYKK</sequence>
<dbReference type="EMBL" id="CP017834">
    <property type="protein sequence ID" value="APJ02893.1"/>
    <property type="molecule type" value="Genomic_DNA"/>
</dbReference>
<dbReference type="KEGG" id="saqi:AXG55_02730"/>
<dbReference type="AlphaFoldDB" id="A0A1L4CY57"/>
<evidence type="ECO:0000313" key="2">
    <source>
        <dbReference type="Proteomes" id="UP000184731"/>
    </source>
</evidence>
<evidence type="ECO:0000313" key="1">
    <source>
        <dbReference type="EMBL" id="APJ02893.1"/>
    </source>
</evidence>
<keyword evidence="2" id="KW-1185">Reference proteome</keyword>
<proteinExistence type="predicted"/>
<dbReference type="OrthoDB" id="9255493at2"/>
<name>A0A1L4CY57_9BACT</name>
<dbReference type="Proteomes" id="UP000184731">
    <property type="component" value="Chromosome"/>
</dbReference>
<dbReference type="RefSeq" id="WP_148696603.1">
    <property type="nucleotide sequence ID" value="NZ_CP017834.1"/>
</dbReference>
<gene>
    <name evidence="1" type="ORF">AXG55_02730</name>
</gene>
<reference evidence="1 2" key="1">
    <citation type="submission" date="2016-10" db="EMBL/GenBank/DDBJ databases">
        <title>Silvanigrella aquatica sp. nov., isolated from a freshwater lake located in the Black Forest, Germany, description of Silvanigrellaceae fam. nov., Silvanigrellales ord. nov., reclassification of the order Bdellovibrionales in the class Oligoflexia, reclassification of the families Bacteriovoracaceae and Halobacteriovoraceae in the new order Bacteriovoracales ord. nov., and reclassification of the family Pseudobacteriovoracaceae in the order Oligoflexiales.</title>
        <authorList>
            <person name="Hahn M.W."/>
            <person name="Schmidt J."/>
            <person name="Koll U."/>
            <person name="Rohde M."/>
            <person name="Verbag S."/>
            <person name="Pitt A."/>
            <person name="Nakai R."/>
            <person name="Naganuma T."/>
            <person name="Lang E."/>
        </authorList>
    </citation>
    <scope>NUCLEOTIDE SEQUENCE [LARGE SCALE GENOMIC DNA]</scope>
    <source>
        <strain evidence="1 2">MWH-Nonnen-W8red</strain>
    </source>
</reference>
<dbReference type="STRING" id="1915309.AXG55_02730"/>